<dbReference type="EMBL" id="CP022433">
    <property type="protein sequence ID" value="ASN26576.1"/>
    <property type="molecule type" value="Genomic_DNA"/>
</dbReference>
<accession>A0A221P3D8</accession>
<dbReference type="OrthoDB" id="4104600at2"/>
<feature type="region of interest" description="Disordered" evidence="1">
    <location>
        <begin position="259"/>
        <end position="346"/>
    </location>
</feature>
<feature type="compositionally biased region" description="Basic and acidic residues" evidence="1">
    <location>
        <begin position="259"/>
        <end position="269"/>
    </location>
</feature>
<gene>
    <name evidence="2" type="ORF">LK07_24040</name>
</gene>
<organism evidence="2 3">
    <name type="scientific">Streptomyces pluripotens</name>
    <dbReference type="NCBI Taxonomy" id="1355015"/>
    <lineage>
        <taxon>Bacteria</taxon>
        <taxon>Bacillati</taxon>
        <taxon>Actinomycetota</taxon>
        <taxon>Actinomycetes</taxon>
        <taxon>Kitasatosporales</taxon>
        <taxon>Streptomycetaceae</taxon>
        <taxon>Streptomyces</taxon>
    </lineage>
</organism>
<dbReference type="RefSeq" id="WP_052319054.1">
    <property type="nucleotide sequence ID" value="NZ_CP021080.1"/>
</dbReference>
<protein>
    <submittedName>
        <fullName evidence="2">Uncharacterized protein</fullName>
    </submittedName>
</protein>
<dbReference type="Proteomes" id="UP000031501">
    <property type="component" value="Chromosome"/>
</dbReference>
<name>A0A221P3D8_9ACTN</name>
<feature type="compositionally biased region" description="Basic and acidic residues" evidence="1">
    <location>
        <begin position="327"/>
        <end position="346"/>
    </location>
</feature>
<keyword evidence="3" id="KW-1185">Reference proteome</keyword>
<feature type="compositionally biased region" description="Polar residues" evidence="1">
    <location>
        <begin position="315"/>
        <end position="326"/>
    </location>
</feature>
<proteinExistence type="predicted"/>
<evidence type="ECO:0000313" key="3">
    <source>
        <dbReference type="Proteomes" id="UP000031501"/>
    </source>
</evidence>
<dbReference type="KEGG" id="splu:LK06_022875"/>
<sequence length="346" mass="39135">MSDEELGWRGQGPEAHLTLTAEQDQLVQALWNRAAQARQGLDNTMRLLRDQSAERGSALVGDKKANGVEEVDYSLKGLDSLRRKVAVDVSRGADINRVLGKVNDLNRYTLTFEPENYTQATQETYARLKAQGYEPMPGSEKNTWQDPVYKGINTTWQNQESGQKFELQFHTPDSFQAKTDNHELYEIARSGHFSQISNGDLELEEEYHQASNLLQNERYQNVVIPPGNEVVGEQKVRAVLDPTVPAERVAEVRKMEAELKEQNARKATERTVPQQGGKRESDRTQGSRSAGIQSRLDALRAKTERPAQAQERSTHQTPQSKAPAQEQNRDAQRDSRRTGRQQSPER</sequence>
<evidence type="ECO:0000256" key="1">
    <source>
        <dbReference type="SAM" id="MobiDB-lite"/>
    </source>
</evidence>
<dbReference type="AlphaFoldDB" id="A0A221P3D8"/>
<evidence type="ECO:0000313" key="2">
    <source>
        <dbReference type="EMBL" id="ASN26576.1"/>
    </source>
</evidence>
<dbReference type="STRING" id="1355015.LK06_022875"/>
<reference evidence="2 3" key="1">
    <citation type="submission" date="2017-07" db="EMBL/GenBank/DDBJ databases">
        <title>Genome sequence of Streptomyces pluripotens MUSC 137T.</title>
        <authorList>
            <person name="Ser H.-L."/>
            <person name="Lee L.-H."/>
        </authorList>
    </citation>
    <scope>NUCLEOTIDE SEQUENCE [LARGE SCALE GENOMIC DNA]</scope>
    <source>
        <strain evidence="2 3">MUSC 137</strain>
    </source>
</reference>